<dbReference type="InterPro" id="IPR007991">
    <property type="entry name" value="RNA_pol_I_trans_ini_fac_RRN3"/>
</dbReference>
<dbReference type="Proteomes" id="UP000835052">
    <property type="component" value="Unassembled WGS sequence"/>
</dbReference>
<dbReference type="GO" id="GO:0001181">
    <property type="term" value="F:RNA polymerase I general transcription initiation factor activity"/>
    <property type="evidence" value="ECO:0007669"/>
    <property type="project" value="InterPro"/>
</dbReference>
<evidence type="ECO:0000313" key="3">
    <source>
        <dbReference type="EMBL" id="CAD6199450.1"/>
    </source>
</evidence>
<dbReference type="GO" id="GO:0005634">
    <property type="term" value="C:nucleus"/>
    <property type="evidence" value="ECO:0007669"/>
    <property type="project" value="TreeGrafter"/>
</dbReference>
<gene>
    <name evidence="3" type="ORF">CAUJ_LOCUS15353</name>
</gene>
<name>A0A8S1HTP6_9PELO</name>
<evidence type="ECO:0000256" key="2">
    <source>
        <dbReference type="SAM" id="MobiDB-lite"/>
    </source>
</evidence>
<comment type="caution">
    <text evidence="3">The sequence shown here is derived from an EMBL/GenBank/DDBJ whole genome shotgun (WGS) entry which is preliminary data.</text>
</comment>
<dbReference type="EMBL" id="CAJGYM010000176">
    <property type="protein sequence ID" value="CAD6199450.1"/>
    <property type="molecule type" value="Genomic_DNA"/>
</dbReference>
<protein>
    <recommendedName>
        <fullName evidence="5">RNA polymerase I-specific transcription initiation factor RRN3</fullName>
    </recommendedName>
</protein>
<proteinExistence type="inferred from homology"/>
<accession>A0A8S1HTP6</accession>
<dbReference type="GO" id="GO:0001042">
    <property type="term" value="F:RNA polymerase I core binding"/>
    <property type="evidence" value="ECO:0007669"/>
    <property type="project" value="TreeGrafter"/>
</dbReference>
<feature type="region of interest" description="Disordered" evidence="2">
    <location>
        <begin position="1"/>
        <end position="33"/>
    </location>
</feature>
<comment type="similarity">
    <text evidence="1">Belongs to the RRN3 family.</text>
</comment>
<feature type="compositionally biased region" description="Polar residues" evidence="2">
    <location>
        <begin position="9"/>
        <end position="25"/>
    </location>
</feature>
<dbReference type="OrthoDB" id="26970at2759"/>
<keyword evidence="4" id="KW-1185">Reference proteome</keyword>
<sequence>MASEEISETTKNTTIGKENGSSNKTIPKEEMSEKLVSVKKEAEPTVTGREIIKKFQKGDLVAHATYRKICNALSTLESWPSDAAKIQLLEQFLDLGDILDNHCDLLVQNILNLRWSCVPTSVLPDFRRLLCELGVRQLCFTEIVYQSVVNRFIPEMNMDEETKVETVSLDEEKQKSLYIMAHQILAHIIKCFPMSAKTLLKCVRSQFPHYTQTPKKAAAYMRNLIIMQQYTPTIRTDVWEAIIARLIRDDAHVSKSELGDGSGSPSLFAMDDDVLLDDVDMTRQNTYVDERLEQLDVTITDIMTYITMVHNPAAPAPSFVEDSKWLMLAGDVTSDQLFSTFVGILETQMLMASHVRHVSFIWLYLCSLRTEYAPKILEALWSIVCRLPRAPADSKKSQGAAAYFDAFLARAKYIRIGDGFIWLEEMFQWLLRYVDQCASGGSQTLPGLQRHGTFYAVCQAFFLVFSFRYREFVRNREQMDVIRHWGLGRIVHSPLDPLKFVSRPVALCFSAITRSLQLVYCGHLIPVNDDVDRPFEEMFPLDSYNLKVSSEYVTSLMRRFSPLAEDVSTVSAALSWNAKTNEKLTDKDASNGGNKEMEQFAAEMAFLDEDDFAIGSVRERCGSQSNRITVYSSSPGLRTFETP</sequence>
<reference evidence="3" key="1">
    <citation type="submission" date="2020-10" db="EMBL/GenBank/DDBJ databases">
        <authorList>
            <person name="Kikuchi T."/>
        </authorList>
    </citation>
    <scope>NUCLEOTIDE SEQUENCE</scope>
    <source>
        <strain evidence="3">NKZ352</strain>
    </source>
</reference>
<dbReference type="Pfam" id="PF05327">
    <property type="entry name" value="RRN3"/>
    <property type="match status" value="1"/>
</dbReference>
<organism evidence="3 4">
    <name type="scientific">Caenorhabditis auriculariae</name>
    <dbReference type="NCBI Taxonomy" id="2777116"/>
    <lineage>
        <taxon>Eukaryota</taxon>
        <taxon>Metazoa</taxon>
        <taxon>Ecdysozoa</taxon>
        <taxon>Nematoda</taxon>
        <taxon>Chromadorea</taxon>
        <taxon>Rhabditida</taxon>
        <taxon>Rhabditina</taxon>
        <taxon>Rhabditomorpha</taxon>
        <taxon>Rhabditoidea</taxon>
        <taxon>Rhabditidae</taxon>
        <taxon>Peloderinae</taxon>
        <taxon>Caenorhabditis</taxon>
    </lineage>
</organism>
<evidence type="ECO:0008006" key="5">
    <source>
        <dbReference type="Google" id="ProtNLM"/>
    </source>
</evidence>
<evidence type="ECO:0000313" key="4">
    <source>
        <dbReference type="Proteomes" id="UP000835052"/>
    </source>
</evidence>
<dbReference type="PANTHER" id="PTHR12790:SF0">
    <property type="entry name" value="RNA POLYMERASE I-SPECIFIC TRANSCRIPTION INITIATION FACTOR RRN3-RELATED"/>
    <property type="match status" value="1"/>
</dbReference>
<evidence type="ECO:0000256" key="1">
    <source>
        <dbReference type="ARBA" id="ARBA00010098"/>
    </source>
</evidence>
<dbReference type="PANTHER" id="PTHR12790">
    <property type="entry name" value="TRANSCRIPTION INITIATION FACTOR IA RRN3"/>
    <property type="match status" value="1"/>
</dbReference>
<dbReference type="AlphaFoldDB" id="A0A8S1HTP6"/>
<dbReference type="GO" id="GO:0006361">
    <property type="term" value="P:transcription initiation at RNA polymerase I promoter"/>
    <property type="evidence" value="ECO:0007669"/>
    <property type="project" value="InterPro"/>
</dbReference>